<dbReference type="AlphaFoldDB" id="A0A1B9DAG1"/>
<gene>
    <name evidence="2" type="ORF">A5677_17085</name>
</gene>
<dbReference type="OrthoDB" id="7565870at2"/>
<name>A0A1B9DAG1_MYCMA</name>
<dbReference type="EMBL" id="MBEE01000080">
    <property type="protein sequence ID" value="OCB57699.1"/>
    <property type="molecule type" value="Genomic_DNA"/>
</dbReference>
<proteinExistence type="predicted"/>
<evidence type="ECO:0000313" key="3">
    <source>
        <dbReference type="Proteomes" id="UP000092683"/>
    </source>
</evidence>
<dbReference type="RefSeq" id="WP_065480489.1">
    <property type="nucleotide sequence ID" value="NZ_MBEE01000080.1"/>
</dbReference>
<organism evidence="2 3">
    <name type="scientific">Mycobacterium malmoense</name>
    <dbReference type="NCBI Taxonomy" id="1780"/>
    <lineage>
        <taxon>Bacteria</taxon>
        <taxon>Bacillati</taxon>
        <taxon>Actinomycetota</taxon>
        <taxon>Actinomycetes</taxon>
        <taxon>Mycobacteriales</taxon>
        <taxon>Mycobacteriaceae</taxon>
        <taxon>Mycobacterium</taxon>
    </lineage>
</organism>
<evidence type="ECO:0000256" key="1">
    <source>
        <dbReference type="SAM" id="MobiDB-lite"/>
    </source>
</evidence>
<dbReference type="Proteomes" id="UP000092683">
    <property type="component" value="Unassembled WGS sequence"/>
</dbReference>
<reference evidence="2 3" key="1">
    <citation type="submission" date="2016-06" db="EMBL/GenBank/DDBJ databases">
        <authorList>
            <person name="Kjaerup R.B."/>
            <person name="Dalgaard T.S."/>
            <person name="Juul-Madsen H.R."/>
        </authorList>
    </citation>
    <scope>NUCLEOTIDE SEQUENCE [LARGE SCALE GENOMIC DNA]</scope>
    <source>
        <strain evidence="2 3">E3012</strain>
    </source>
</reference>
<protein>
    <submittedName>
        <fullName evidence="2">Uncharacterized protein</fullName>
    </submittedName>
</protein>
<accession>A0A1B9DAG1</accession>
<sequence>MARYAASTEVSSDRSRAEIERTLQRYGARQFMYGYDQTRAVVGFIINERQVRFELPMPDPNDREFTHTPGRNQKRSPDQARTQWEQATRQRWRALNLVIKAKLEAVESGIVTFDAEFLAHLVLPNGRTVADEVVPMIETAYETNQMPALLPEYSQLALTTG</sequence>
<evidence type="ECO:0000313" key="2">
    <source>
        <dbReference type="EMBL" id="OCB57699.1"/>
    </source>
</evidence>
<comment type="caution">
    <text evidence="2">The sequence shown here is derived from an EMBL/GenBank/DDBJ whole genome shotgun (WGS) entry which is preliminary data.</text>
</comment>
<feature type="region of interest" description="Disordered" evidence="1">
    <location>
        <begin position="56"/>
        <end position="83"/>
    </location>
</feature>